<dbReference type="EnsemblMetazoa" id="AATE019075-RA">
    <property type="protein sequence ID" value="AATE019075-PA.1"/>
    <property type="gene ID" value="AATE019075"/>
</dbReference>
<organism evidence="1">
    <name type="scientific">Anopheles atroparvus</name>
    <name type="common">European mosquito</name>
    <dbReference type="NCBI Taxonomy" id="41427"/>
    <lineage>
        <taxon>Eukaryota</taxon>
        <taxon>Metazoa</taxon>
        <taxon>Ecdysozoa</taxon>
        <taxon>Arthropoda</taxon>
        <taxon>Hexapoda</taxon>
        <taxon>Insecta</taxon>
        <taxon>Pterygota</taxon>
        <taxon>Neoptera</taxon>
        <taxon>Endopterygota</taxon>
        <taxon>Diptera</taxon>
        <taxon>Nematocera</taxon>
        <taxon>Culicoidea</taxon>
        <taxon>Culicidae</taxon>
        <taxon>Anophelinae</taxon>
        <taxon>Anopheles</taxon>
    </lineage>
</organism>
<evidence type="ECO:0000313" key="1">
    <source>
        <dbReference type="EnsemblMetazoa" id="AATE019075-PA.1"/>
    </source>
</evidence>
<reference evidence="1" key="1">
    <citation type="submission" date="2022-08" db="UniProtKB">
        <authorList>
            <consortium name="EnsemblMetazoa"/>
        </authorList>
    </citation>
    <scope>IDENTIFICATION</scope>
    <source>
        <strain evidence="1">EBRO</strain>
    </source>
</reference>
<dbReference type="VEuPathDB" id="VectorBase:AATE019075"/>
<accession>A0A182JJ79</accession>
<sequence length="223" mass="23345">MRYRTPANSFAARSSSSATYCFARGRGSRLGGFSVSIASSSSSFASAFSSSAISFICCLNFGIGMARFTSYARPISRMFCSGSFLGLGAAKQSVHISIMIISIIGTGSIDCEPHVKNRRVAADGWQELASPPVAVVMSSGPTPPDAPPHDCCGRLIGSLLLLPPAPPPLLLLLFGPTPPPPPDELAPPPPLPLPLPPSIEPLDDALDASSFGFLGLRMRFRLG</sequence>
<dbReference type="AlphaFoldDB" id="A0A182JJ79"/>
<name>A0A182JJ79_ANOAO</name>
<protein>
    <submittedName>
        <fullName evidence="1">Uncharacterized protein</fullName>
    </submittedName>
</protein>
<proteinExistence type="predicted"/>